<evidence type="ECO:0000256" key="3">
    <source>
        <dbReference type="ARBA" id="ARBA00022505"/>
    </source>
</evidence>
<feature type="domain" description="Mop" evidence="11">
    <location>
        <begin position="341"/>
        <end position="405"/>
    </location>
</feature>
<gene>
    <name evidence="13" type="primary">modC</name>
</gene>
<dbReference type="SUPFAM" id="SSF50331">
    <property type="entry name" value="MOP-like"/>
    <property type="match status" value="1"/>
</dbReference>
<dbReference type="OrthoDB" id="5298774at2"/>
<name>A0A8B6XBJ8_9BURK</name>
<keyword evidence="2" id="KW-1003">Cell membrane</keyword>
<dbReference type="AlphaFoldDB" id="A0A8B6XBJ8"/>
<dbReference type="GO" id="GO:0005524">
    <property type="term" value="F:ATP binding"/>
    <property type="evidence" value="ECO:0007669"/>
    <property type="project" value="UniProtKB-KW"/>
</dbReference>
<dbReference type="PROSITE" id="PS00211">
    <property type="entry name" value="ABC_TRANSPORTER_1"/>
    <property type="match status" value="1"/>
</dbReference>
<dbReference type="RefSeq" id="WP_084545293.1">
    <property type="nucleotide sequence ID" value="NZ_KI519499.1"/>
</dbReference>
<dbReference type="SMART" id="SM00382">
    <property type="entry name" value="AAA"/>
    <property type="match status" value="1"/>
</dbReference>
<dbReference type="InterPro" id="IPR008995">
    <property type="entry name" value="Mo/tungstate-bd_C_term_dom"/>
</dbReference>
<evidence type="ECO:0000313" key="13">
    <source>
        <dbReference type="RefSeq" id="WP_084545293.1"/>
    </source>
</evidence>
<dbReference type="PANTHER" id="PTHR43514">
    <property type="entry name" value="ABC TRANSPORTER I FAMILY MEMBER 10"/>
    <property type="match status" value="1"/>
</dbReference>
<evidence type="ECO:0000256" key="7">
    <source>
        <dbReference type="ARBA" id="ARBA00022967"/>
    </source>
</evidence>
<sequence>MPFFSRFLRKSVVPEGGGTLAAGHARPGFAAGFAPAQPDAAIAPYAAGNRITARLALDWPGFGLAAELTLPGAGVTALFGPSGSGKTTCLRAIAGLESHCRGRVAIGDEVWQDSDAGVFVPVHRRPLGFVFQDARLFPHMNVRRNIDYGCKRLQTGARRMDFDEIVELLGIAHLLDRKPARLSGGEQQRVGIARALMTSPRVLLLDEPLSALDEARKAELLPWLVKLRDELALPMIFVSHAMSEVARLADHLVLLERGKVLASGPIGEVTARADLALARSEEGGVVVATRLGLRDDGYGLSRLDFGGGAIWVSRVEREPGAAVRVQIAARDVSIALDPPSRSSIQNVLPALIVARSDDERGRSLIQLDAGGVRLLSRVTRRSAEQLGLRPGLAVHAQVKGVAVLG</sequence>
<dbReference type="GO" id="GO:0016020">
    <property type="term" value="C:membrane"/>
    <property type="evidence" value="ECO:0007669"/>
    <property type="project" value="InterPro"/>
</dbReference>
<evidence type="ECO:0000256" key="8">
    <source>
        <dbReference type="ARBA" id="ARBA00023136"/>
    </source>
</evidence>
<keyword evidence="4" id="KW-0997">Cell inner membrane</keyword>
<dbReference type="GO" id="GO:0140359">
    <property type="term" value="F:ABC-type transporter activity"/>
    <property type="evidence" value="ECO:0007669"/>
    <property type="project" value="InterPro"/>
</dbReference>
<evidence type="ECO:0000259" key="10">
    <source>
        <dbReference type="PROSITE" id="PS50893"/>
    </source>
</evidence>
<keyword evidence="5" id="KW-0547">Nucleotide-binding</keyword>
<dbReference type="InterPro" id="IPR017871">
    <property type="entry name" value="ABC_transporter-like_CS"/>
</dbReference>
<evidence type="ECO:0000256" key="1">
    <source>
        <dbReference type="ARBA" id="ARBA00022448"/>
    </source>
</evidence>
<dbReference type="InterPro" id="IPR011868">
    <property type="entry name" value="ModC_ABC_ATP-bd"/>
</dbReference>
<evidence type="ECO:0000259" key="11">
    <source>
        <dbReference type="PROSITE" id="PS51866"/>
    </source>
</evidence>
<dbReference type="Gene3D" id="2.40.50.100">
    <property type="match status" value="1"/>
</dbReference>
<dbReference type="PANTHER" id="PTHR43514:SF10">
    <property type="entry name" value="MOLYBDENUM IMPORT ATP-BINDING PROTEIN MODC 2"/>
    <property type="match status" value="1"/>
</dbReference>
<dbReference type="PROSITE" id="PS51866">
    <property type="entry name" value="MOP"/>
    <property type="match status" value="1"/>
</dbReference>
<keyword evidence="7" id="KW-1278">Translocase</keyword>
<dbReference type="InterPro" id="IPR005116">
    <property type="entry name" value="Transp-assoc_OB_typ1"/>
</dbReference>
<dbReference type="Gene3D" id="3.40.50.300">
    <property type="entry name" value="P-loop containing nucleotide triphosphate hydrolases"/>
    <property type="match status" value="1"/>
</dbReference>
<dbReference type="InterPro" id="IPR004606">
    <property type="entry name" value="Mop_domain"/>
</dbReference>
<evidence type="ECO:0000256" key="2">
    <source>
        <dbReference type="ARBA" id="ARBA00022475"/>
    </source>
</evidence>
<proteinExistence type="predicted"/>
<dbReference type="Pfam" id="PF03459">
    <property type="entry name" value="TOBE"/>
    <property type="match status" value="1"/>
</dbReference>
<protein>
    <submittedName>
        <fullName evidence="13">Molybdenum ABC transporter ATP-binding protein</fullName>
    </submittedName>
</protein>
<reference evidence="13" key="1">
    <citation type="submission" date="2025-08" db="UniProtKB">
        <authorList>
            <consortium name="RefSeq"/>
        </authorList>
    </citation>
    <scope>IDENTIFICATION</scope>
</reference>
<dbReference type="InterPro" id="IPR027417">
    <property type="entry name" value="P-loop_NTPase"/>
</dbReference>
<evidence type="ECO:0000313" key="12">
    <source>
        <dbReference type="Proteomes" id="UP000675920"/>
    </source>
</evidence>
<dbReference type="InterPro" id="IPR050334">
    <property type="entry name" value="Molybdenum_import_ModC"/>
</dbReference>
<dbReference type="InterPro" id="IPR003593">
    <property type="entry name" value="AAA+_ATPase"/>
</dbReference>
<dbReference type="NCBIfam" id="TIGR02142">
    <property type="entry name" value="modC_ABC"/>
    <property type="match status" value="1"/>
</dbReference>
<dbReference type="Proteomes" id="UP000675920">
    <property type="component" value="Unplaced"/>
</dbReference>
<accession>A0A8B6XBJ8</accession>
<keyword evidence="3 9" id="KW-0500">Molybdenum</keyword>
<keyword evidence="8" id="KW-0472">Membrane</keyword>
<organism evidence="12 13">
    <name type="scientific">Derxia gummosa DSM 723</name>
    <dbReference type="NCBI Taxonomy" id="1121388"/>
    <lineage>
        <taxon>Bacteria</taxon>
        <taxon>Pseudomonadati</taxon>
        <taxon>Pseudomonadota</taxon>
        <taxon>Betaproteobacteria</taxon>
        <taxon>Burkholderiales</taxon>
        <taxon>Alcaligenaceae</taxon>
        <taxon>Derxia</taxon>
    </lineage>
</organism>
<feature type="domain" description="ABC transporter" evidence="10">
    <location>
        <begin position="46"/>
        <end position="282"/>
    </location>
</feature>
<dbReference type="GO" id="GO:0016887">
    <property type="term" value="F:ATP hydrolysis activity"/>
    <property type="evidence" value="ECO:0007669"/>
    <property type="project" value="InterPro"/>
</dbReference>
<dbReference type="PROSITE" id="PS50893">
    <property type="entry name" value="ABC_TRANSPORTER_2"/>
    <property type="match status" value="1"/>
</dbReference>
<dbReference type="SUPFAM" id="SSF52540">
    <property type="entry name" value="P-loop containing nucleoside triphosphate hydrolases"/>
    <property type="match status" value="1"/>
</dbReference>
<evidence type="ECO:0000256" key="6">
    <source>
        <dbReference type="ARBA" id="ARBA00022840"/>
    </source>
</evidence>
<keyword evidence="12" id="KW-1185">Reference proteome</keyword>
<dbReference type="GO" id="GO:0015098">
    <property type="term" value="F:molybdate ion transmembrane transporter activity"/>
    <property type="evidence" value="ECO:0007669"/>
    <property type="project" value="InterPro"/>
</dbReference>
<dbReference type="Pfam" id="PF00005">
    <property type="entry name" value="ABC_tran"/>
    <property type="match status" value="1"/>
</dbReference>
<keyword evidence="6 13" id="KW-0067">ATP-binding</keyword>
<evidence type="ECO:0000256" key="4">
    <source>
        <dbReference type="ARBA" id="ARBA00022519"/>
    </source>
</evidence>
<evidence type="ECO:0000256" key="5">
    <source>
        <dbReference type="ARBA" id="ARBA00022741"/>
    </source>
</evidence>
<keyword evidence="1" id="KW-0813">Transport</keyword>
<dbReference type="InterPro" id="IPR003439">
    <property type="entry name" value="ABC_transporter-like_ATP-bd"/>
</dbReference>
<evidence type="ECO:0000256" key="9">
    <source>
        <dbReference type="PROSITE-ProRule" id="PRU01213"/>
    </source>
</evidence>